<name>A0A031WJD2_CLODI</name>
<sequence length="141" mass="16761">MKYVGLLLTSVGMFLLIAVNFYYNSITLDMQRIEDYVMETNLILEDVAEKESYVSNEKEDYISRLMHVKKGIENSKTSFLIERYKEYKIKSIESLIYTISEEKKDYLDEVDRYNKLGEKEINKLINKNFLEVTYLSITTYI</sequence>
<evidence type="ECO:0000313" key="4">
    <source>
        <dbReference type="EMBL" id="CDS93556.1"/>
    </source>
</evidence>
<dbReference type="EMBL" id="LK932783">
    <property type="protein sequence ID" value="CDS93556.1"/>
    <property type="molecule type" value="Genomic_DNA"/>
</dbReference>
<reference evidence="5" key="4">
    <citation type="submission" date="2021-06" db="EMBL/GenBank/DDBJ databases">
        <authorList>
            <consortium name="NCBI Pathogen Detection Project"/>
        </authorList>
    </citation>
    <scope>NUCLEOTIDE SEQUENCE</scope>
    <source>
        <strain evidence="6">Clostridioides</strain>
        <strain evidence="5">HN1000</strain>
    </source>
</reference>
<dbReference type="KEGG" id="pdf:CD630DERM_10630"/>
<reference evidence="4" key="1">
    <citation type="submission" date="2014-07" db="EMBL/GenBank/DDBJ databases">
        <authorList>
            <person name="Monot Marc"/>
        </authorList>
    </citation>
    <scope>NUCLEOTIDE SEQUENCE</scope>
    <source>
        <strain evidence="4">7032989</strain>
        <strain evidence="2">7032994</strain>
    </source>
</reference>
<evidence type="ECO:0000313" key="6">
    <source>
        <dbReference type="EMBL" id="HBH2619034.1"/>
    </source>
</evidence>
<dbReference type="RefSeq" id="WP_003428561.1">
    <property type="nucleotide sequence ID" value="NZ_AP025558.1"/>
</dbReference>
<evidence type="ECO:0000313" key="5">
    <source>
        <dbReference type="EMBL" id="HBH1541495.1"/>
    </source>
</evidence>
<dbReference type="AlphaFoldDB" id="A0A031WJD2"/>
<dbReference type="Proteomes" id="UP000411588">
    <property type="component" value="Unassembled WGS sequence"/>
</dbReference>
<dbReference type="EMBL" id="FUPS01000020">
    <property type="protein sequence ID" value="SJT23670.1"/>
    <property type="molecule type" value="Genomic_DNA"/>
</dbReference>
<evidence type="ECO:0000313" key="12">
    <source>
        <dbReference type="Proteomes" id="UP000411588"/>
    </source>
</evidence>
<dbReference type="PATRIC" id="fig|1496.1371.peg.1928"/>
<dbReference type="Proteomes" id="UP000879542">
    <property type="component" value="Unassembled WGS sequence"/>
</dbReference>
<evidence type="ECO:0000313" key="9">
    <source>
        <dbReference type="EMBL" id="VHY16856.1"/>
    </source>
</evidence>
<dbReference type="Proteomes" id="UP000878956">
    <property type="component" value="Unassembled WGS sequence"/>
</dbReference>
<accession>A0A031WJD2</accession>
<proteinExistence type="predicted"/>
<dbReference type="EMBL" id="CAADAN010000004">
    <property type="protein sequence ID" value="VFD31465.1"/>
    <property type="molecule type" value="Genomic_DNA"/>
</dbReference>
<keyword evidence="1" id="KW-0472">Membrane</keyword>
<evidence type="ECO:0000256" key="1">
    <source>
        <dbReference type="SAM" id="Phobius"/>
    </source>
</evidence>
<dbReference type="EMBL" id="DAEPXK010000007">
    <property type="protein sequence ID" value="HBH1541495.1"/>
    <property type="molecule type" value="Genomic_DNA"/>
</dbReference>
<gene>
    <name evidence="4" type="ORF">BN1095_140031</name>
    <name evidence="3" type="ORF">BN1096_550029</name>
    <name evidence="2" type="ORF">BN1097_530028</name>
    <name evidence="5" type="ORF">KRM00_000956</name>
    <name evidence="6" type="ORF">KRQ00_000764</name>
    <name evidence="9" type="ORF">SAMEA1402366_03052</name>
    <name evidence="8" type="ORF">SAMEA1402399_01670</name>
    <name evidence="7" type="ORF">SAMEA3375112_04047</name>
</gene>
<evidence type="ECO:0000313" key="2">
    <source>
        <dbReference type="EMBL" id="CDS85616.1"/>
    </source>
</evidence>
<dbReference type="EMBL" id="CAAJVP010000017">
    <property type="protein sequence ID" value="VHY16856.1"/>
    <property type="molecule type" value="Genomic_DNA"/>
</dbReference>
<protein>
    <submittedName>
        <fullName evidence="2">Putative exported protein</fullName>
    </submittedName>
</protein>
<dbReference type="EMBL" id="LK932508">
    <property type="protein sequence ID" value="CDS86157.1"/>
    <property type="molecule type" value="Genomic_DNA"/>
</dbReference>
<organism evidence="4">
    <name type="scientific">Clostridioides difficile</name>
    <name type="common">Peptoclostridium difficile</name>
    <dbReference type="NCBI Taxonomy" id="1496"/>
    <lineage>
        <taxon>Bacteria</taxon>
        <taxon>Bacillati</taxon>
        <taxon>Bacillota</taxon>
        <taxon>Clostridia</taxon>
        <taxon>Peptostreptococcales</taxon>
        <taxon>Peptostreptococcaceae</taxon>
        <taxon>Clostridioides</taxon>
    </lineage>
</organism>
<dbReference type="EMBL" id="LK932391">
    <property type="protein sequence ID" value="CDS85616.1"/>
    <property type="molecule type" value="Genomic_DNA"/>
</dbReference>
<keyword evidence="1" id="KW-1133">Transmembrane helix</keyword>
<reference evidence="9 11" key="3">
    <citation type="submission" date="2019-04" db="EMBL/GenBank/DDBJ databases">
        <authorList>
            <consortium name="Pathogen Informatics"/>
        </authorList>
    </citation>
    <scope>NUCLEOTIDE SEQUENCE [LARGE SCALE GENOMIC DNA]</scope>
    <source>
        <strain evidence="8">Clo34</strain>
        <strain evidence="12">clo34</strain>
        <strain evidence="9">Tl291</strain>
        <strain evidence="11">tl291</strain>
        <strain evidence="7 10">VRECD0157</strain>
    </source>
</reference>
<keyword evidence="1" id="KW-0812">Transmembrane</keyword>
<evidence type="ECO:0000313" key="10">
    <source>
        <dbReference type="Proteomes" id="UP000189137"/>
    </source>
</evidence>
<reference evidence="5" key="2">
    <citation type="journal article" date="2018" name="Genome Biol.">
        <title>SKESA: strategic k-mer extension for scrupulous assemblies.</title>
        <authorList>
            <person name="Souvorov A."/>
            <person name="Agarwala R."/>
            <person name="Lipman D.J."/>
        </authorList>
    </citation>
    <scope>NUCLEOTIDE SEQUENCE</scope>
    <source>
        <strain evidence="6">Clostridioides</strain>
        <strain evidence="5">HN1000</strain>
    </source>
</reference>
<dbReference type="EMBL" id="DAEQIJ010000002">
    <property type="protein sequence ID" value="HBH2619034.1"/>
    <property type="molecule type" value="Genomic_DNA"/>
</dbReference>
<evidence type="ECO:0000313" key="11">
    <source>
        <dbReference type="Proteomes" id="UP000372533"/>
    </source>
</evidence>
<dbReference type="Proteomes" id="UP000372533">
    <property type="component" value="Unassembled WGS sequence"/>
</dbReference>
<evidence type="ECO:0000313" key="8">
    <source>
        <dbReference type="EMBL" id="VFD31465.1"/>
    </source>
</evidence>
<dbReference type="GeneID" id="66353494"/>
<evidence type="ECO:0000313" key="3">
    <source>
        <dbReference type="EMBL" id="CDS86157.1"/>
    </source>
</evidence>
<evidence type="ECO:0000313" key="7">
    <source>
        <dbReference type="EMBL" id="SJT23670.1"/>
    </source>
</evidence>
<dbReference type="Proteomes" id="UP000189137">
    <property type="component" value="Unassembled WGS sequence"/>
</dbReference>
<feature type="transmembrane region" description="Helical" evidence="1">
    <location>
        <begin position="6"/>
        <end position="23"/>
    </location>
</feature>